<keyword evidence="2" id="KW-1185">Reference proteome</keyword>
<dbReference type="EMBL" id="JAEMEF010000001">
    <property type="protein sequence ID" value="MBL7558377.1"/>
    <property type="molecule type" value="Genomic_DNA"/>
</dbReference>
<dbReference type="Proteomes" id="UP000605013">
    <property type="component" value="Unassembled WGS sequence"/>
</dbReference>
<accession>A0ABS1WGX2</accession>
<protein>
    <submittedName>
        <fullName evidence="1">Uncharacterized protein</fullName>
    </submittedName>
</protein>
<name>A0ABS1WGX2_9FLAO</name>
<evidence type="ECO:0000313" key="1">
    <source>
        <dbReference type="EMBL" id="MBL7558377.1"/>
    </source>
</evidence>
<organism evidence="1 2">
    <name type="scientific">Olleya sediminilitoris</name>
    <dbReference type="NCBI Taxonomy" id="2795739"/>
    <lineage>
        <taxon>Bacteria</taxon>
        <taxon>Pseudomonadati</taxon>
        <taxon>Bacteroidota</taxon>
        <taxon>Flavobacteriia</taxon>
        <taxon>Flavobacteriales</taxon>
        <taxon>Flavobacteriaceae</taxon>
    </lineage>
</organism>
<comment type="caution">
    <text evidence="1">The sequence shown here is derived from an EMBL/GenBank/DDBJ whole genome shotgun (WGS) entry which is preliminary data.</text>
</comment>
<sequence>MKKTILLVCFAITCLNIKAQKADVKTKEIKATFEQPEFLKNIKTYSYTIQDDGTYWNYTPTAQNPTLASNTDGINLSGLERVKDSADLQIVVGFSGNQLKTSPALYVLQGTYHIMVLNKDNKLLLTIEESVEKNVNAGDNRYSITNRDSRNITKALIVTEHVEKLLKEYEHLFSGTADLKVPFGLFKKTKGGIAESFNETSKPLIDSIISNSNNIENIDKAITYWTEQLEVDFGKKVKDKIKNRVIYANLTSANLLKKDLDAALTNFELVKENTGFFDTWTSSYKTIFNRFESFKAIGNPDKLTTIKLTPTSTYLITLPAGKYTYKSREAIDYHKIEIENFVPNVKSGIASLDSKVKPKIYVYENETKKIRHFGDGNNTIVTNEGEEIVFKLHKGEYKACTKQDDGTYKIYNRNTIIK</sequence>
<evidence type="ECO:0000313" key="2">
    <source>
        <dbReference type="Proteomes" id="UP000605013"/>
    </source>
</evidence>
<dbReference type="RefSeq" id="WP_116823698.1">
    <property type="nucleotide sequence ID" value="NZ_JAEMEF010000001.1"/>
</dbReference>
<reference evidence="1 2" key="1">
    <citation type="submission" date="2020-12" db="EMBL/GenBank/DDBJ databases">
        <title>Olleya sediminilitoris sp. nov., isolated from a tidal flat.</title>
        <authorList>
            <person name="Park S."/>
            <person name="Yoon J.-H."/>
        </authorList>
    </citation>
    <scope>NUCLEOTIDE SEQUENCE [LARGE SCALE GENOMIC DNA]</scope>
    <source>
        <strain evidence="1 2">YSTF-M6</strain>
    </source>
</reference>
<gene>
    <name evidence="1" type="ORF">JAO71_01065</name>
</gene>
<proteinExistence type="predicted"/>